<dbReference type="InterPro" id="IPR013320">
    <property type="entry name" value="ConA-like_dom_sf"/>
</dbReference>
<keyword evidence="3" id="KW-1185">Reference proteome</keyword>
<proteinExistence type="predicted"/>
<dbReference type="SUPFAM" id="SSF49899">
    <property type="entry name" value="Concanavalin A-like lectins/glucanases"/>
    <property type="match status" value="1"/>
</dbReference>
<protein>
    <submittedName>
        <fullName evidence="2">25832_t:CDS:1</fullName>
    </submittedName>
</protein>
<dbReference type="AlphaFoldDB" id="A0A9N8W2Y0"/>
<gene>
    <name evidence="2" type="ORF">DERYTH_LOCUS1653</name>
</gene>
<dbReference type="Gene3D" id="2.60.120.920">
    <property type="match status" value="1"/>
</dbReference>
<dbReference type="EMBL" id="CAJVPY010000477">
    <property type="protein sequence ID" value="CAG8475228.1"/>
    <property type="molecule type" value="Genomic_DNA"/>
</dbReference>
<dbReference type="Proteomes" id="UP000789405">
    <property type="component" value="Unassembled WGS sequence"/>
</dbReference>
<sequence length="186" mass="20672">MAPPRDFIPSYLRDSPISLLNKRSVTSIPLPTRWNPHDRAPYVSVLEDGVSLEYIGTQEYRPGRNWIDASSIRTDSPVLPDVGLYYFEIKVIDKGERGCIGIGLTKGHIPLDRMPGVASKAIFEGEMYPIGGMISPNEPAANKIKEEKAKSSEQTSEVIETESREHVEDNGQIISSEQVDDTEQSL</sequence>
<organism evidence="2 3">
    <name type="scientific">Dentiscutata erythropus</name>
    <dbReference type="NCBI Taxonomy" id="1348616"/>
    <lineage>
        <taxon>Eukaryota</taxon>
        <taxon>Fungi</taxon>
        <taxon>Fungi incertae sedis</taxon>
        <taxon>Mucoromycota</taxon>
        <taxon>Glomeromycotina</taxon>
        <taxon>Glomeromycetes</taxon>
        <taxon>Diversisporales</taxon>
        <taxon>Gigasporaceae</taxon>
        <taxon>Dentiscutata</taxon>
    </lineage>
</organism>
<evidence type="ECO:0000313" key="2">
    <source>
        <dbReference type="EMBL" id="CAG8475228.1"/>
    </source>
</evidence>
<comment type="caution">
    <text evidence="2">The sequence shown here is derived from an EMBL/GenBank/DDBJ whole genome shotgun (WGS) entry which is preliminary data.</text>
</comment>
<evidence type="ECO:0000256" key="1">
    <source>
        <dbReference type="SAM" id="MobiDB-lite"/>
    </source>
</evidence>
<name>A0A9N8W2Y0_9GLOM</name>
<evidence type="ECO:0000313" key="3">
    <source>
        <dbReference type="Proteomes" id="UP000789405"/>
    </source>
</evidence>
<dbReference type="InterPro" id="IPR043136">
    <property type="entry name" value="B30.2/SPRY_sf"/>
</dbReference>
<reference evidence="2" key="1">
    <citation type="submission" date="2021-06" db="EMBL/GenBank/DDBJ databases">
        <authorList>
            <person name="Kallberg Y."/>
            <person name="Tangrot J."/>
            <person name="Rosling A."/>
        </authorList>
    </citation>
    <scope>NUCLEOTIDE SEQUENCE</scope>
    <source>
        <strain evidence="2">MA453B</strain>
    </source>
</reference>
<dbReference type="OrthoDB" id="25503at2759"/>
<accession>A0A9N8W2Y0</accession>
<feature type="region of interest" description="Disordered" evidence="1">
    <location>
        <begin position="137"/>
        <end position="186"/>
    </location>
</feature>